<proteinExistence type="predicted"/>
<organism evidence="3 4">
    <name type="scientific">Ataeniobius toweri</name>
    <dbReference type="NCBI Taxonomy" id="208326"/>
    <lineage>
        <taxon>Eukaryota</taxon>
        <taxon>Metazoa</taxon>
        <taxon>Chordata</taxon>
        <taxon>Craniata</taxon>
        <taxon>Vertebrata</taxon>
        <taxon>Euteleostomi</taxon>
        <taxon>Actinopterygii</taxon>
        <taxon>Neopterygii</taxon>
        <taxon>Teleostei</taxon>
        <taxon>Neoteleostei</taxon>
        <taxon>Acanthomorphata</taxon>
        <taxon>Ovalentaria</taxon>
        <taxon>Atherinomorphae</taxon>
        <taxon>Cyprinodontiformes</taxon>
        <taxon>Goodeidae</taxon>
        <taxon>Ataeniobius</taxon>
    </lineage>
</organism>
<feature type="compositionally biased region" description="Basic and acidic residues" evidence="1">
    <location>
        <begin position="102"/>
        <end position="115"/>
    </location>
</feature>
<sequence>MWFLCWLLRMRRVCSCFCSPYDPVRTLTVKLSKIMSASKSGYKRHHMSFFLIAATPKSGDGHSTNDKEQNDGPAASSSSASVKDKDVISAVGGLKNQKKRRSGIDPAKKPSNDWK</sequence>
<evidence type="ECO:0000256" key="1">
    <source>
        <dbReference type="SAM" id="MobiDB-lite"/>
    </source>
</evidence>
<reference evidence="3 4" key="1">
    <citation type="submission" date="2021-07" db="EMBL/GenBank/DDBJ databases">
        <authorList>
            <person name="Palmer J.M."/>
        </authorList>
    </citation>
    <scope>NUCLEOTIDE SEQUENCE [LARGE SCALE GENOMIC DNA]</scope>
    <source>
        <strain evidence="3 4">AT_MEX2019</strain>
        <tissue evidence="3">Muscle</tissue>
    </source>
</reference>
<protein>
    <submittedName>
        <fullName evidence="3">Uncharacterized protein</fullName>
    </submittedName>
</protein>
<evidence type="ECO:0000313" key="3">
    <source>
        <dbReference type="EMBL" id="MED6257702.1"/>
    </source>
</evidence>
<feature type="compositionally biased region" description="Basic and acidic residues" evidence="1">
    <location>
        <begin position="59"/>
        <end position="70"/>
    </location>
</feature>
<evidence type="ECO:0000256" key="2">
    <source>
        <dbReference type="SAM" id="SignalP"/>
    </source>
</evidence>
<dbReference type="EMBL" id="JAHUTI010079468">
    <property type="protein sequence ID" value="MED6257702.1"/>
    <property type="molecule type" value="Genomic_DNA"/>
</dbReference>
<dbReference type="Proteomes" id="UP001345963">
    <property type="component" value="Unassembled WGS sequence"/>
</dbReference>
<evidence type="ECO:0000313" key="4">
    <source>
        <dbReference type="Proteomes" id="UP001345963"/>
    </source>
</evidence>
<comment type="caution">
    <text evidence="3">The sequence shown here is derived from an EMBL/GenBank/DDBJ whole genome shotgun (WGS) entry which is preliminary data.</text>
</comment>
<keyword evidence="4" id="KW-1185">Reference proteome</keyword>
<keyword evidence="2" id="KW-0732">Signal</keyword>
<gene>
    <name evidence="3" type="ORF">ATANTOWER_029971</name>
</gene>
<feature type="region of interest" description="Disordered" evidence="1">
    <location>
        <begin position="58"/>
        <end position="115"/>
    </location>
</feature>
<feature type="signal peptide" evidence="2">
    <location>
        <begin position="1"/>
        <end position="16"/>
    </location>
</feature>
<feature type="chain" id="PRO_5047456312" evidence="2">
    <location>
        <begin position="17"/>
        <end position="115"/>
    </location>
</feature>
<name>A0ABU7C450_9TELE</name>
<accession>A0ABU7C450</accession>